<reference evidence="2 3" key="1">
    <citation type="submission" date="2019-05" db="EMBL/GenBank/DDBJ databases">
        <title>Nesterenkonia sp. GY239, isolated from the Southern Atlantic Ocean.</title>
        <authorList>
            <person name="Zhang G."/>
        </authorList>
    </citation>
    <scope>NUCLEOTIDE SEQUENCE [LARGE SCALE GENOMIC DNA]</scope>
    <source>
        <strain evidence="2 3">GY239</strain>
    </source>
</reference>
<dbReference type="Proteomes" id="UP000306544">
    <property type="component" value="Unassembled WGS sequence"/>
</dbReference>
<evidence type="ECO:0000313" key="2">
    <source>
        <dbReference type="EMBL" id="TLP76830.1"/>
    </source>
</evidence>
<organism evidence="2 3">
    <name type="scientific">Nesterenkonia sphaerica</name>
    <dbReference type="NCBI Taxonomy" id="1804988"/>
    <lineage>
        <taxon>Bacteria</taxon>
        <taxon>Bacillati</taxon>
        <taxon>Actinomycetota</taxon>
        <taxon>Actinomycetes</taxon>
        <taxon>Micrococcales</taxon>
        <taxon>Micrococcaceae</taxon>
        <taxon>Nesterenkonia</taxon>
    </lineage>
</organism>
<proteinExistence type="predicted"/>
<dbReference type="OrthoDB" id="4966616at2"/>
<feature type="region of interest" description="Disordered" evidence="1">
    <location>
        <begin position="1"/>
        <end position="70"/>
    </location>
</feature>
<comment type="caution">
    <text evidence="2">The sequence shown here is derived from an EMBL/GenBank/DDBJ whole genome shotgun (WGS) entry which is preliminary data.</text>
</comment>
<evidence type="ECO:0000256" key="1">
    <source>
        <dbReference type="SAM" id="MobiDB-lite"/>
    </source>
</evidence>
<dbReference type="AlphaFoldDB" id="A0A5R9AEC6"/>
<protein>
    <submittedName>
        <fullName evidence="2">Uncharacterized protein</fullName>
    </submittedName>
</protein>
<name>A0A5R9AEC6_9MICC</name>
<gene>
    <name evidence="2" type="ORF">FEF27_06150</name>
</gene>
<accession>A0A5R9AEC6</accession>
<dbReference type="RefSeq" id="WP_138169973.1">
    <property type="nucleotide sequence ID" value="NZ_VAWA01000006.1"/>
</dbReference>
<keyword evidence="3" id="KW-1185">Reference proteome</keyword>
<evidence type="ECO:0000313" key="3">
    <source>
        <dbReference type="Proteomes" id="UP000306544"/>
    </source>
</evidence>
<sequence>MTSRSEGPSGAQRPARRGHRRVTAPGTSGQPEETEAQAYDPLHHQRAEGENSSEQRAEWLKSQKPPHWDH</sequence>
<feature type="compositionally biased region" description="Basic and acidic residues" evidence="1">
    <location>
        <begin position="41"/>
        <end position="70"/>
    </location>
</feature>
<dbReference type="EMBL" id="VAWA01000006">
    <property type="protein sequence ID" value="TLP76830.1"/>
    <property type="molecule type" value="Genomic_DNA"/>
</dbReference>